<evidence type="ECO:0000256" key="1">
    <source>
        <dbReference type="SAM" id="Phobius"/>
    </source>
</evidence>
<keyword evidence="1" id="KW-1133">Transmembrane helix</keyword>
<name>A0A4E0QZK9_9GAMM</name>
<dbReference type="EMBL" id="JSZA02000111">
    <property type="protein sequence ID" value="TGO02562.1"/>
    <property type="molecule type" value="Genomic_DNA"/>
</dbReference>
<feature type="transmembrane region" description="Helical" evidence="1">
    <location>
        <begin position="381"/>
        <end position="408"/>
    </location>
</feature>
<reference evidence="2 3" key="1">
    <citation type="journal article" date="2016" name="Front. Microbiol.">
        <title>Single-Cell (Meta-)Genomics of a Dimorphic Candidatus Thiomargarita nelsonii Reveals Genomic Plasticity.</title>
        <authorList>
            <person name="Flood B.E."/>
            <person name="Fliss P."/>
            <person name="Jones D.S."/>
            <person name="Dick G.J."/>
            <person name="Jain S."/>
            <person name="Kaster A.K."/>
            <person name="Winkel M."/>
            <person name="Mussmann M."/>
            <person name="Bailey J."/>
        </authorList>
    </citation>
    <scope>NUCLEOTIDE SEQUENCE [LARGE SCALE GENOMIC DNA]</scope>
    <source>
        <strain evidence="2">Hydrate Ridge</strain>
    </source>
</reference>
<organism evidence="2 3">
    <name type="scientific">Candidatus Thiomargarita nelsonii</name>
    <dbReference type="NCBI Taxonomy" id="1003181"/>
    <lineage>
        <taxon>Bacteria</taxon>
        <taxon>Pseudomonadati</taxon>
        <taxon>Pseudomonadota</taxon>
        <taxon>Gammaproteobacteria</taxon>
        <taxon>Thiotrichales</taxon>
        <taxon>Thiotrichaceae</taxon>
        <taxon>Thiomargarita</taxon>
    </lineage>
</organism>
<feature type="transmembrane region" description="Helical" evidence="1">
    <location>
        <begin position="356"/>
        <end position="374"/>
    </location>
</feature>
<gene>
    <name evidence="2" type="ORF">PN36_23110</name>
</gene>
<accession>A0A4E0QZK9</accession>
<protein>
    <submittedName>
        <fullName evidence="2">Uncharacterized protein</fullName>
    </submittedName>
</protein>
<keyword evidence="1" id="KW-0812">Transmembrane</keyword>
<evidence type="ECO:0000313" key="2">
    <source>
        <dbReference type="EMBL" id="TGO02562.1"/>
    </source>
</evidence>
<comment type="caution">
    <text evidence="2">The sequence shown here is derived from an EMBL/GenBank/DDBJ whole genome shotgun (WGS) entry which is preliminary data.</text>
</comment>
<feature type="transmembrane region" description="Helical" evidence="1">
    <location>
        <begin position="21"/>
        <end position="41"/>
    </location>
</feature>
<proteinExistence type="predicted"/>
<keyword evidence="1" id="KW-0472">Membrane</keyword>
<evidence type="ECO:0000313" key="3">
    <source>
        <dbReference type="Proteomes" id="UP000030428"/>
    </source>
</evidence>
<dbReference type="Proteomes" id="UP000030428">
    <property type="component" value="Unassembled WGS sequence"/>
</dbReference>
<dbReference type="AlphaFoldDB" id="A0A4E0QZK9"/>
<sequence length="413" mass="46734">MIYTTLKKFISTNRRPSRKSLLIQFLINFAIAVIVLEYQSFNKNNAEYVPQMALFEIDEQTYRQWGSPILTPRDKLKSLIEKAEQGGANVVVVDIDLTWLSDGCFHVPGETPACSPVNFNSDVALGLYLQKLNEEFYEADKYDTPIILLRRTYRLPLDENGGLNTQAFLEKPYSFLEAYVKKEKNVFWTSTFEDGWQLAGLVCEDDHLSVVPSMPLLAAIAQVYSCEDSTRKAAYLIQEFKARLNAWAQSLPCDFKQGTTIAQICQKMDCPDLSISLSETHTIDLAQGTEKIVLTPPDSHLIENYRANKLLTANVDKQIVLIGVTHDIQTKKRDNVYLVANAVDTLLRFGQLNPPAYKTFILLVIMLTLIFAYYSLIKALIFAGIILFLLSGQMLAVALSLMTIQMIYQARPR</sequence>
<keyword evidence="3" id="KW-1185">Reference proteome</keyword>